<dbReference type="Gene3D" id="1.10.10.10">
    <property type="entry name" value="Winged helix-like DNA-binding domain superfamily/Winged helix DNA-binding domain"/>
    <property type="match status" value="1"/>
</dbReference>
<dbReference type="InterPro" id="IPR036390">
    <property type="entry name" value="WH_DNA-bd_sf"/>
</dbReference>
<sequence length="118" mass="13110">MRTLMVSVMPVQQAIDGLKTDFSKALSGADMGSRLIFPDVKTLTYVLLNNNRMALLEEMTGAEAMSIRELSRRVNRDFKAVHTDVQALLNAGVLDKKGTKIIFSYDEIHFDFVTGKAA</sequence>
<dbReference type="RefSeq" id="WP_041418428.1">
    <property type="nucleotide sequence ID" value="NZ_CAMIRW010000006.1"/>
</dbReference>
<gene>
    <name evidence="1" type="ORF">NCTC11544_02161</name>
</gene>
<dbReference type="SUPFAM" id="SSF46785">
    <property type="entry name" value="Winged helix' DNA-binding domain"/>
    <property type="match status" value="1"/>
</dbReference>
<dbReference type="InterPro" id="IPR036388">
    <property type="entry name" value="WH-like_DNA-bd_sf"/>
</dbReference>
<dbReference type="AlphaFoldDB" id="A0A2X2JEC1"/>
<accession>A0A2X2JEC1</accession>
<dbReference type="Pfam" id="PF25212">
    <property type="entry name" value="HVO_A0114"/>
    <property type="match status" value="1"/>
</dbReference>
<name>A0A2X2JEC1_9GAMM</name>
<organism evidence="1 2">
    <name type="scientific">Serratia quinivorans</name>
    <dbReference type="NCBI Taxonomy" id="137545"/>
    <lineage>
        <taxon>Bacteria</taxon>
        <taxon>Pseudomonadati</taxon>
        <taxon>Pseudomonadota</taxon>
        <taxon>Gammaproteobacteria</taxon>
        <taxon>Enterobacterales</taxon>
        <taxon>Yersiniaceae</taxon>
        <taxon>Serratia</taxon>
    </lineage>
</organism>
<dbReference type="Proteomes" id="UP000255529">
    <property type="component" value="Unassembled WGS sequence"/>
</dbReference>
<evidence type="ECO:0000313" key="1">
    <source>
        <dbReference type="EMBL" id="SUI60064.1"/>
    </source>
</evidence>
<protein>
    <submittedName>
        <fullName evidence="1">Predicted transcriptional regulator</fullName>
    </submittedName>
</protein>
<evidence type="ECO:0000313" key="2">
    <source>
        <dbReference type="Proteomes" id="UP000255529"/>
    </source>
</evidence>
<dbReference type="EMBL" id="UGYN01000002">
    <property type="protein sequence ID" value="SUI60064.1"/>
    <property type="molecule type" value="Genomic_DNA"/>
</dbReference>
<dbReference type="GeneID" id="74948368"/>
<proteinExistence type="predicted"/>
<reference evidence="1 2" key="1">
    <citation type="submission" date="2018-06" db="EMBL/GenBank/DDBJ databases">
        <authorList>
            <consortium name="Pathogen Informatics"/>
            <person name="Doyle S."/>
        </authorList>
    </citation>
    <scope>NUCLEOTIDE SEQUENCE [LARGE SCALE GENOMIC DNA]</scope>
    <source>
        <strain evidence="1 2">NCTC11544</strain>
    </source>
</reference>